<sequence>MIKGAHVVVFSRDAEADRVFFRDVLRYPYVDAGGGWLIFKLPPSEVAVHPSGESGGHELFLTCDDVRATVAELAAKGVEFTQPVSEEGWGLLTTLRLPGGGDLRLYEPRHEVAYTLPDMGSVTPDA</sequence>
<dbReference type="Gene3D" id="3.10.180.10">
    <property type="entry name" value="2,3-Dihydroxybiphenyl 1,2-Dioxygenase, domain 1"/>
    <property type="match status" value="1"/>
</dbReference>
<dbReference type="Proteomes" id="UP001500063">
    <property type="component" value="Unassembled WGS sequence"/>
</dbReference>
<gene>
    <name evidence="2" type="ORF">GCM10010319_23600</name>
</gene>
<comment type="caution">
    <text evidence="2">The sequence shown here is derived from an EMBL/GenBank/DDBJ whole genome shotgun (WGS) entry which is preliminary data.</text>
</comment>
<dbReference type="EMBL" id="BAAABW010000013">
    <property type="protein sequence ID" value="GAA0346408.1"/>
    <property type="molecule type" value="Genomic_DNA"/>
</dbReference>
<dbReference type="InterPro" id="IPR004360">
    <property type="entry name" value="Glyas_Fos-R_dOase_dom"/>
</dbReference>
<evidence type="ECO:0000313" key="2">
    <source>
        <dbReference type="EMBL" id="GAA0346408.1"/>
    </source>
</evidence>
<organism evidence="2 3">
    <name type="scientific">Streptomyces blastmyceticus</name>
    <dbReference type="NCBI Taxonomy" id="68180"/>
    <lineage>
        <taxon>Bacteria</taxon>
        <taxon>Bacillati</taxon>
        <taxon>Actinomycetota</taxon>
        <taxon>Actinomycetes</taxon>
        <taxon>Kitasatosporales</taxon>
        <taxon>Streptomycetaceae</taxon>
        <taxon>Streptomyces</taxon>
    </lineage>
</organism>
<protein>
    <recommendedName>
        <fullName evidence="1">VOC domain-containing protein</fullName>
    </recommendedName>
</protein>
<reference evidence="2 3" key="1">
    <citation type="journal article" date="2019" name="Int. J. Syst. Evol. Microbiol.">
        <title>The Global Catalogue of Microorganisms (GCM) 10K type strain sequencing project: providing services to taxonomists for standard genome sequencing and annotation.</title>
        <authorList>
            <consortium name="The Broad Institute Genomics Platform"/>
            <consortium name="The Broad Institute Genome Sequencing Center for Infectious Disease"/>
            <person name="Wu L."/>
            <person name="Ma J."/>
        </authorList>
    </citation>
    <scope>NUCLEOTIDE SEQUENCE [LARGE SCALE GENOMIC DNA]</scope>
    <source>
        <strain evidence="2 3">JCM 4565</strain>
    </source>
</reference>
<keyword evidence="3" id="KW-1185">Reference proteome</keyword>
<dbReference type="Pfam" id="PF00903">
    <property type="entry name" value="Glyoxalase"/>
    <property type="match status" value="1"/>
</dbReference>
<dbReference type="SUPFAM" id="SSF54593">
    <property type="entry name" value="Glyoxalase/Bleomycin resistance protein/Dihydroxybiphenyl dioxygenase"/>
    <property type="match status" value="1"/>
</dbReference>
<dbReference type="RefSeq" id="WP_344117715.1">
    <property type="nucleotide sequence ID" value="NZ_BAAABW010000013.1"/>
</dbReference>
<dbReference type="InterPro" id="IPR029068">
    <property type="entry name" value="Glyas_Bleomycin-R_OHBP_Dase"/>
</dbReference>
<name>A0ABN0WTJ5_9ACTN</name>
<evidence type="ECO:0000313" key="3">
    <source>
        <dbReference type="Proteomes" id="UP001500063"/>
    </source>
</evidence>
<proteinExistence type="predicted"/>
<dbReference type="PROSITE" id="PS51819">
    <property type="entry name" value="VOC"/>
    <property type="match status" value="1"/>
</dbReference>
<accession>A0ABN0WTJ5</accession>
<feature type="domain" description="VOC" evidence="1">
    <location>
        <begin position="3"/>
        <end position="108"/>
    </location>
</feature>
<dbReference type="InterPro" id="IPR037523">
    <property type="entry name" value="VOC_core"/>
</dbReference>
<evidence type="ECO:0000259" key="1">
    <source>
        <dbReference type="PROSITE" id="PS51819"/>
    </source>
</evidence>